<evidence type="ECO:0000313" key="4">
    <source>
        <dbReference type="Proteomes" id="UP000295680"/>
    </source>
</evidence>
<name>A0A4R2K856_9PSEU</name>
<evidence type="ECO:0000259" key="2">
    <source>
        <dbReference type="Pfam" id="PF21806"/>
    </source>
</evidence>
<dbReference type="OrthoDB" id="3690563at2"/>
<keyword evidence="1" id="KW-0472">Membrane</keyword>
<keyword evidence="1" id="KW-1133">Transmembrane helix</keyword>
<keyword evidence="4" id="KW-1185">Reference proteome</keyword>
<dbReference type="RefSeq" id="WP_132114411.1">
    <property type="nucleotide sequence ID" value="NZ_SLWS01000002.1"/>
</dbReference>
<dbReference type="AlphaFoldDB" id="A0A4R2K856"/>
<keyword evidence="1" id="KW-0812">Transmembrane</keyword>
<reference evidence="3 4" key="1">
    <citation type="submission" date="2019-03" db="EMBL/GenBank/DDBJ databases">
        <title>Genomic Encyclopedia of Type Strains, Phase IV (KMG-IV): sequencing the most valuable type-strain genomes for metagenomic binning, comparative biology and taxonomic classification.</title>
        <authorList>
            <person name="Goeker M."/>
        </authorList>
    </citation>
    <scope>NUCLEOTIDE SEQUENCE [LARGE SCALE GENOMIC DNA]</scope>
    <source>
        <strain evidence="3 4">DSM 45934</strain>
    </source>
</reference>
<dbReference type="InterPro" id="IPR049244">
    <property type="entry name" value="DUF6879"/>
</dbReference>
<gene>
    <name evidence="3" type="ORF">EV192_102694</name>
</gene>
<evidence type="ECO:0000313" key="3">
    <source>
        <dbReference type="EMBL" id="TCO62555.1"/>
    </source>
</evidence>
<organism evidence="3 4">
    <name type="scientific">Actinocrispum wychmicini</name>
    <dbReference type="NCBI Taxonomy" id="1213861"/>
    <lineage>
        <taxon>Bacteria</taxon>
        <taxon>Bacillati</taxon>
        <taxon>Actinomycetota</taxon>
        <taxon>Actinomycetes</taxon>
        <taxon>Pseudonocardiales</taxon>
        <taxon>Pseudonocardiaceae</taxon>
        <taxon>Actinocrispum</taxon>
    </lineage>
</organism>
<proteinExistence type="predicted"/>
<evidence type="ECO:0000256" key="1">
    <source>
        <dbReference type="SAM" id="Phobius"/>
    </source>
</evidence>
<dbReference type="EMBL" id="SLWS01000002">
    <property type="protein sequence ID" value="TCO62555.1"/>
    <property type="molecule type" value="Genomic_DNA"/>
</dbReference>
<feature type="domain" description="DUF6879" evidence="2">
    <location>
        <begin position="193"/>
        <end position="306"/>
    </location>
</feature>
<protein>
    <recommendedName>
        <fullName evidence="2">DUF6879 domain-containing protein</fullName>
    </recommendedName>
</protein>
<dbReference type="Pfam" id="PF21806">
    <property type="entry name" value="DUF6879"/>
    <property type="match status" value="1"/>
</dbReference>
<feature type="transmembrane region" description="Helical" evidence="1">
    <location>
        <begin position="14"/>
        <end position="32"/>
    </location>
</feature>
<accession>A0A4R2K856</accession>
<feature type="transmembrane region" description="Helical" evidence="1">
    <location>
        <begin position="39"/>
        <end position="56"/>
    </location>
</feature>
<sequence length="586" mass="64869">MSVDKRAYSVPRKILITMVVGALLFPLTNLLLDSTATKVLATVVVGAVVLIVQFLVDLQRQLRAIEGTQIEQISEVRRAVDDTFAKISPATELFGQAEATGLTELVARASAIDRGGSSLVSRFAQVELHRMSYFLNAMIEREAFYDGEDREWLLALTRSTDASIDAISVPKVDADGAAVGFWRTDLGLRYLSLQHEAIVRGVRVRRIFVLQRPELVNDPDLLSVVRAQAELGIDVRVLHPPAAASAAKVIRHDITLFDNALSYEVVPVPGLSHEKPLILYTRLAMREDVVNKHIERYQQLWATAVPPAAGDDGEFGTEVTVYTSADDGEPLRDAVVELLDVAGFDVHELSEPARGSWFQRLSVRRRDSRAMEKLSALAGKVERAAELKYIDAPRSETDEREAKAIAKLADAMAGVDEVVIRTSHVLFVKTSGRLVSWVLTENEIRMLHENPQFMRSPHDLMAALDKVRFLRHEPARELAQPLRCPTCGHSPAEAQERWRLRRELTIAWLHPSPDCPGEVVERRHCRQCQPRSVQPVVCPLCGDGPMITGGLADHPPGAVQSWLLSQGWHQSAGGDLVCAAHTRGVQ</sequence>
<comment type="caution">
    <text evidence="3">The sequence shown here is derived from an EMBL/GenBank/DDBJ whole genome shotgun (WGS) entry which is preliminary data.</text>
</comment>
<dbReference type="Proteomes" id="UP000295680">
    <property type="component" value="Unassembled WGS sequence"/>
</dbReference>